<dbReference type="EMBL" id="VLLI01000012">
    <property type="protein sequence ID" value="TWI96839.1"/>
    <property type="molecule type" value="Genomic_DNA"/>
</dbReference>
<reference evidence="1 2" key="1">
    <citation type="submission" date="2019-07" db="EMBL/GenBank/DDBJ databases">
        <title>Genomic Encyclopedia of Archaeal and Bacterial Type Strains, Phase II (KMG-II): from individual species to whole genera.</title>
        <authorList>
            <person name="Goeker M."/>
        </authorList>
    </citation>
    <scope>NUCLEOTIDE SEQUENCE [LARGE SCALE GENOMIC DNA]</scope>
    <source>
        <strain evidence="1 2">ATCC BAA-1854</strain>
    </source>
</reference>
<name>A0A562TT85_9SPHI</name>
<accession>A0A562TT85</accession>
<dbReference type="Proteomes" id="UP000317010">
    <property type="component" value="Unassembled WGS sequence"/>
</dbReference>
<dbReference type="InterPro" id="IPR018247">
    <property type="entry name" value="EF_Hand_1_Ca_BS"/>
</dbReference>
<sequence length="83" mass="9964">MINNVKDQFIEKYWTEEDVLFYIHFKDGSAVQQIEISQKGKRFLSLEVPVMDGSMLCDQSIDQLDFDQNDFITKDEFEKNWKY</sequence>
<proteinExistence type="predicted"/>
<organism evidence="1 2">
    <name type="scientific">Mucilaginibacter frigoritolerans</name>
    <dbReference type="NCBI Taxonomy" id="652788"/>
    <lineage>
        <taxon>Bacteria</taxon>
        <taxon>Pseudomonadati</taxon>
        <taxon>Bacteroidota</taxon>
        <taxon>Sphingobacteriia</taxon>
        <taxon>Sphingobacteriales</taxon>
        <taxon>Sphingobacteriaceae</taxon>
        <taxon>Mucilaginibacter</taxon>
    </lineage>
</organism>
<keyword evidence="2" id="KW-1185">Reference proteome</keyword>
<evidence type="ECO:0000313" key="1">
    <source>
        <dbReference type="EMBL" id="TWI96839.1"/>
    </source>
</evidence>
<dbReference type="PROSITE" id="PS00018">
    <property type="entry name" value="EF_HAND_1"/>
    <property type="match status" value="1"/>
</dbReference>
<dbReference type="AlphaFoldDB" id="A0A562TT85"/>
<protein>
    <recommendedName>
        <fullName evidence="3">EF-hand domain-containing protein</fullName>
    </recommendedName>
</protein>
<evidence type="ECO:0008006" key="3">
    <source>
        <dbReference type="Google" id="ProtNLM"/>
    </source>
</evidence>
<comment type="caution">
    <text evidence="1">The sequence shown here is derived from an EMBL/GenBank/DDBJ whole genome shotgun (WGS) entry which is preliminary data.</text>
</comment>
<evidence type="ECO:0000313" key="2">
    <source>
        <dbReference type="Proteomes" id="UP000317010"/>
    </source>
</evidence>
<gene>
    <name evidence="1" type="ORF">JN11_03952</name>
</gene>